<dbReference type="Proteomes" id="UP000003986">
    <property type="component" value="Unassembled WGS sequence"/>
</dbReference>
<gene>
    <name evidence="1" type="ORF">SSGG_00370</name>
</gene>
<reference evidence="2" key="1">
    <citation type="submission" date="2008-10" db="EMBL/GenBank/DDBJ databases">
        <authorList>
            <person name="Molnar K."/>
        </authorList>
    </citation>
    <scope>NUCLEOTIDE SEQUENCE [LARGE SCALE GENOMIC DNA]</scope>
    <source>
        <strain evidence="2">NRRL 15998</strain>
    </source>
</reference>
<organism evidence="1 2">
    <name type="scientific">Streptomyces filamentosus NRRL 15998</name>
    <dbReference type="NCBI Taxonomy" id="457431"/>
    <lineage>
        <taxon>Bacteria</taxon>
        <taxon>Bacillati</taxon>
        <taxon>Actinomycetota</taxon>
        <taxon>Actinomycetes</taxon>
        <taxon>Kitasatosporales</taxon>
        <taxon>Streptomycetaceae</taxon>
        <taxon>Streptomyces</taxon>
    </lineage>
</organism>
<proteinExistence type="predicted"/>
<dbReference type="EMBL" id="DS999644">
    <property type="protein sequence ID" value="EFE73004.2"/>
    <property type="molecule type" value="Genomic_DNA"/>
</dbReference>
<accession>D6AIM8</accession>
<sequence>MIVSSARVICPVHIGMAADEMGGIGGIDTHTDLHQAAVIDGIGRHLATERF</sequence>
<evidence type="ECO:0000313" key="2">
    <source>
        <dbReference type="Proteomes" id="UP000003986"/>
    </source>
</evidence>
<name>D6AIM8_STRFL</name>
<reference evidence="2" key="2">
    <citation type="submission" date="2008-12" db="EMBL/GenBank/DDBJ databases">
        <title>Annotation of Streptomyces roseosporus strain NRRL 15998.</title>
        <authorList>
            <consortium name="The Broad Institute Genome Sequencing Platform"/>
            <consortium name="Broad Institute Microbial Sequencing Center"/>
            <person name="Fischbach M."/>
            <person name="Ward D."/>
            <person name="Young S."/>
            <person name="Kodira C.D."/>
            <person name="Zeng Q."/>
            <person name="Koehrsen M."/>
            <person name="Godfrey P."/>
            <person name="Alvarado L."/>
            <person name="Berlin A.M."/>
            <person name="Borenstein D."/>
            <person name="Chen Z."/>
            <person name="Engels R."/>
            <person name="Freedman E."/>
            <person name="Gellesch M."/>
            <person name="Goldberg J."/>
            <person name="Griggs A."/>
            <person name="Gujja S."/>
            <person name="Heiman D.I."/>
            <person name="Hepburn T.A."/>
            <person name="Howarth C."/>
            <person name="Jen D."/>
            <person name="Larson L."/>
            <person name="Lewis B."/>
            <person name="Mehta T."/>
            <person name="Park D."/>
            <person name="Pearson M."/>
            <person name="Roberts A."/>
            <person name="Saif S."/>
            <person name="Shea T.D."/>
            <person name="Shenoy N."/>
            <person name="Sisk P."/>
            <person name="Stolte C."/>
            <person name="Sykes S.N."/>
            <person name="Walk T."/>
            <person name="White J."/>
            <person name="Yandava C."/>
            <person name="Straight P."/>
            <person name="Clardy J."/>
            <person name="Hung D."/>
            <person name="Kolter R."/>
            <person name="Mekalanos J."/>
            <person name="Walker S."/>
            <person name="Walsh C.T."/>
            <person name="Wieland B.L.C."/>
            <person name="Ilzarbe M."/>
            <person name="Galagan J."/>
            <person name="Nusbaum C."/>
            <person name="Birren B."/>
        </authorList>
    </citation>
    <scope>NUCLEOTIDE SEQUENCE [LARGE SCALE GENOMIC DNA]</scope>
    <source>
        <strain evidence="2">NRRL 15998</strain>
    </source>
</reference>
<dbReference type="AlphaFoldDB" id="D6AIM8"/>
<protein>
    <submittedName>
        <fullName evidence="1">Transposase</fullName>
    </submittedName>
</protein>
<evidence type="ECO:0000313" key="1">
    <source>
        <dbReference type="EMBL" id="EFE73004.2"/>
    </source>
</evidence>